<accession>A0ABP7PTR5</accession>
<reference evidence="2" key="1">
    <citation type="journal article" date="2019" name="Int. J. Syst. Evol. Microbiol.">
        <title>The Global Catalogue of Microorganisms (GCM) 10K type strain sequencing project: providing services to taxonomists for standard genome sequencing and annotation.</title>
        <authorList>
            <consortium name="The Broad Institute Genomics Platform"/>
            <consortium name="The Broad Institute Genome Sequencing Center for Infectious Disease"/>
            <person name="Wu L."/>
            <person name="Ma J."/>
        </authorList>
    </citation>
    <scope>NUCLEOTIDE SEQUENCE [LARGE SCALE GENOMIC DNA]</scope>
    <source>
        <strain evidence="2">JCM 17338</strain>
    </source>
</reference>
<dbReference type="PROSITE" id="PS51257">
    <property type="entry name" value="PROKAR_LIPOPROTEIN"/>
    <property type="match status" value="1"/>
</dbReference>
<proteinExistence type="predicted"/>
<evidence type="ECO:0000313" key="1">
    <source>
        <dbReference type="EMBL" id="GAA3971189.1"/>
    </source>
</evidence>
<name>A0ABP7PTR5_9SPHI</name>
<gene>
    <name evidence="1" type="ORF">GCM10022246_24600</name>
</gene>
<dbReference type="RefSeq" id="WP_344767426.1">
    <property type="nucleotide sequence ID" value="NZ_BAABAK010000011.1"/>
</dbReference>
<dbReference type="EMBL" id="BAABAK010000011">
    <property type="protein sequence ID" value="GAA3971189.1"/>
    <property type="molecule type" value="Genomic_DNA"/>
</dbReference>
<organism evidence="1 2">
    <name type="scientific">Pedobacter ginsengiterrae</name>
    <dbReference type="NCBI Taxonomy" id="871696"/>
    <lineage>
        <taxon>Bacteria</taxon>
        <taxon>Pseudomonadati</taxon>
        <taxon>Bacteroidota</taxon>
        <taxon>Sphingobacteriia</taxon>
        <taxon>Sphingobacteriales</taxon>
        <taxon>Sphingobacteriaceae</taxon>
        <taxon>Pedobacter</taxon>
    </lineage>
</organism>
<dbReference type="Proteomes" id="UP001501081">
    <property type="component" value="Unassembled WGS sequence"/>
</dbReference>
<evidence type="ECO:0000313" key="2">
    <source>
        <dbReference type="Proteomes" id="UP001501081"/>
    </source>
</evidence>
<evidence type="ECO:0008006" key="3">
    <source>
        <dbReference type="Google" id="ProtNLM"/>
    </source>
</evidence>
<sequence length="249" mass="28547">MYNRNISVLIIGLSLILTSCKTKYYPFDFNTHITPKLLAETFQTQDDNKTARSQKKSEAVNEQTNTIVHVYKTRFIEGWLEQDNFLDWAVLNENRQHEFASYDGGQKHLYNCYLLLAKTPTGLLPSFIFFTVQSQSGRDGTTGFGKIYYGKLSKNGNTHLLNATRILKLKFDASTNRYRFKGDKNTHLRFILKDIPSWTDPTDELTITKITFGDKNELSGSKVIEIPVDKVMGSPNSLKYIKKNQINLP</sequence>
<comment type="caution">
    <text evidence="1">The sequence shown here is derived from an EMBL/GenBank/DDBJ whole genome shotgun (WGS) entry which is preliminary data.</text>
</comment>
<protein>
    <recommendedName>
        <fullName evidence="3">Lipoprotein</fullName>
    </recommendedName>
</protein>
<keyword evidence="2" id="KW-1185">Reference proteome</keyword>